<dbReference type="Pfam" id="PF03466">
    <property type="entry name" value="LysR_substrate"/>
    <property type="match status" value="1"/>
</dbReference>
<evidence type="ECO:0000256" key="2">
    <source>
        <dbReference type="ARBA" id="ARBA00023015"/>
    </source>
</evidence>
<dbReference type="AlphaFoldDB" id="A0AAE3ATZ4"/>
<keyword evidence="3" id="KW-0238">DNA-binding</keyword>
<dbReference type="GO" id="GO:0003700">
    <property type="term" value="F:DNA-binding transcription factor activity"/>
    <property type="evidence" value="ECO:0007669"/>
    <property type="project" value="InterPro"/>
</dbReference>
<dbReference type="SUPFAM" id="SSF53850">
    <property type="entry name" value="Periplasmic binding protein-like II"/>
    <property type="match status" value="1"/>
</dbReference>
<evidence type="ECO:0000256" key="3">
    <source>
        <dbReference type="ARBA" id="ARBA00023125"/>
    </source>
</evidence>
<dbReference type="PROSITE" id="PS50931">
    <property type="entry name" value="HTH_LYSR"/>
    <property type="match status" value="1"/>
</dbReference>
<dbReference type="InterPro" id="IPR036388">
    <property type="entry name" value="WH-like_DNA-bd_sf"/>
</dbReference>
<dbReference type="RefSeq" id="WP_308451622.1">
    <property type="nucleotide sequence ID" value="NZ_JAJEPU010000030.1"/>
</dbReference>
<evidence type="ECO:0000259" key="5">
    <source>
        <dbReference type="PROSITE" id="PS50931"/>
    </source>
</evidence>
<keyword evidence="4" id="KW-0804">Transcription</keyword>
<keyword evidence="7" id="KW-1185">Reference proteome</keyword>
<dbReference type="InterPro" id="IPR005119">
    <property type="entry name" value="LysR_subst-bd"/>
</dbReference>
<dbReference type="Proteomes" id="UP001198962">
    <property type="component" value="Unassembled WGS sequence"/>
</dbReference>
<sequence>MDEKDYELLLDLNETKNITKTAQKLYMTQPAITKRIQKMEEELQCTLFLRSKKGILFTPAGEQILPYAKEILVNSRKLKGQVLMSQNQICGTIRLGSSLNIAHYYLPRILKLYTDNYPLVDVQITTGQSKHLFQLLTRDEISIAIIRGHYAWDEACQLISTEPMCLVCSKENQGRPLTNYPYIGRHTDSDLSTRIDRWLLAHNLANLRPHMWIDSIDACKEMARYGLGWCILPKICLNDFDGYTEDLYMEDGSPFLRSTYVLYKHLYAKLPQVQLFLDMLTNDAKQPLMT</sequence>
<protein>
    <submittedName>
        <fullName evidence="6">LysR family transcriptional regulator</fullName>
    </submittedName>
</protein>
<accession>A0AAE3ATZ4</accession>
<dbReference type="Pfam" id="PF00126">
    <property type="entry name" value="HTH_1"/>
    <property type="match status" value="1"/>
</dbReference>
<evidence type="ECO:0000256" key="1">
    <source>
        <dbReference type="ARBA" id="ARBA00009437"/>
    </source>
</evidence>
<keyword evidence="2" id="KW-0805">Transcription regulation</keyword>
<dbReference type="PRINTS" id="PR00039">
    <property type="entry name" value="HTHLYSR"/>
</dbReference>
<dbReference type="GO" id="GO:0000976">
    <property type="term" value="F:transcription cis-regulatory region binding"/>
    <property type="evidence" value="ECO:0007669"/>
    <property type="project" value="TreeGrafter"/>
</dbReference>
<dbReference type="EMBL" id="JAJEPU010000030">
    <property type="protein sequence ID" value="MCC2165267.1"/>
    <property type="molecule type" value="Genomic_DNA"/>
</dbReference>
<evidence type="ECO:0000313" key="6">
    <source>
        <dbReference type="EMBL" id="MCC2165267.1"/>
    </source>
</evidence>
<comment type="caution">
    <text evidence="6">The sequence shown here is derived from an EMBL/GenBank/DDBJ whole genome shotgun (WGS) entry which is preliminary data.</text>
</comment>
<feature type="domain" description="HTH lysR-type" evidence="5">
    <location>
        <begin position="1"/>
        <end position="58"/>
    </location>
</feature>
<evidence type="ECO:0000313" key="7">
    <source>
        <dbReference type="Proteomes" id="UP001198962"/>
    </source>
</evidence>
<name>A0AAE3ATZ4_9FIRM</name>
<gene>
    <name evidence="6" type="ORF">LKD32_10330</name>
</gene>
<comment type="similarity">
    <text evidence="1">Belongs to the LysR transcriptional regulatory family.</text>
</comment>
<dbReference type="PANTHER" id="PTHR30126:SF78">
    <property type="entry name" value="HTH LYSR-TYPE DOMAIN-CONTAINING PROTEIN"/>
    <property type="match status" value="1"/>
</dbReference>
<dbReference type="SUPFAM" id="SSF46785">
    <property type="entry name" value="Winged helix' DNA-binding domain"/>
    <property type="match status" value="1"/>
</dbReference>
<organism evidence="6 7">
    <name type="scientific">Brotaphodocola catenula</name>
    <dbReference type="NCBI Taxonomy" id="2885361"/>
    <lineage>
        <taxon>Bacteria</taxon>
        <taxon>Bacillati</taxon>
        <taxon>Bacillota</taxon>
        <taxon>Clostridia</taxon>
        <taxon>Lachnospirales</taxon>
        <taxon>Lachnospiraceae</taxon>
        <taxon>Brotaphodocola</taxon>
    </lineage>
</organism>
<dbReference type="InterPro" id="IPR000847">
    <property type="entry name" value="LysR_HTH_N"/>
</dbReference>
<dbReference type="Gene3D" id="1.10.10.10">
    <property type="entry name" value="Winged helix-like DNA-binding domain superfamily/Winged helix DNA-binding domain"/>
    <property type="match status" value="1"/>
</dbReference>
<evidence type="ECO:0000256" key="4">
    <source>
        <dbReference type="ARBA" id="ARBA00023163"/>
    </source>
</evidence>
<dbReference type="CDD" id="cd05466">
    <property type="entry name" value="PBP2_LTTR_substrate"/>
    <property type="match status" value="1"/>
</dbReference>
<reference evidence="6" key="1">
    <citation type="submission" date="2021-10" db="EMBL/GenBank/DDBJ databases">
        <title>Anaerobic single-cell dispensing facilitates the cultivation of human gut bacteria.</title>
        <authorList>
            <person name="Afrizal A."/>
        </authorList>
    </citation>
    <scope>NUCLEOTIDE SEQUENCE</scope>
    <source>
        <strain evidence="6">CLA-AA-H274</strain>
    </source>
</reference>
<dbReference type="InterPro" id="IPR036390">
    <property type="entry name" value="WH_DNA-bd_sf"/>
</dbReference>
<dbReference type="Gene3D" id="3.40.190.290">
    <property type="match status" value="1"/>
</dbReference>
<proteinExistence type="inferred from homology"/>
<dbReference type="PANTHER" id="PTHR30126">
    <property type="entry name" value="HTH-TYPE TRANSCRIPTIONAL REGULATOR"/>
    <property type="match status" value="1"/>
</dbReference>